<evidence type="ECO:0000256" key="3">
    <source>
        <dbReference type="ARBA" id="ARBA00023015"/>
    </source>
</evidence>
<feature type="compositionally biased region" description="Low complexity" evidence="7">
    <location>
        <begin position="200"/>
        <end position="214"/>
    </location>
</feature>
<dbReference type="Proteomes" id="UP000095085">
    <property type="component" value="Unassembled WGS sequence"/>
</dbReference>
<feature type="region of interest" description="Disordered" evidence="7">
    <location>
        <begin position="188"/>
        <end position="214"/>
    </location>
</feature>
<sequence>MEDTKRNGIIADSLSKKDKRRQQIGSRLSKLNSTFSHERDNFYRGSLHHLQTTLATLQQGTNEEFTEKRNRLDEGRDYELTKLRLWEEYQVKRIDQEYKEDINRAKENHDRMIKLIKEKLYDKLQKQIKQLKEDKLLLNLVNANSWNSVNANDSSTAALNAVAAANSLNINDRRSLRRRELSSRFTAGEADDLSDGGAGHSSAALHGAASAGSSHNNNLNAARGASGYILASNNKRRRYYATRYSSNDELSTGGVTGAGSGSGNGSIRHGHQNGASSGNDSNLSDKDYDALNSIIMGTEDGGMSLILMDHNGINGSSSKASSSGRQNTRGSHKQFVGVQGLKPEELNDDLNLLRNAIQKKEK</sequence>
<evidence type="ECO:0000256" key="5">
    <source>
        <dbReference type="ARBA" id="ARBA00023242"/>
    </source>
</evidence>
<evidence type="ECO:0000256" key="2">
    <source>
        <dbReference type="ARBA" id="ARBA00022491"/>
    </source>
</evidence>
<evidence type="ECO:0000256" key="6">
    <source>
        <dbReference type="SAM" id="Coils"/>
    </source>
</evidence>
<organism evidence="8 9">
    <name type="scientific">Hyphopichia burtonii NRRL Y-1933</name>
    <dbReference type="NCBI Taxonomy" id="984485"/>
    <lineage>
        <taxon>Eukaryota</taxon>
        <taxon>Fungi</taxon>
        <taxon>Dikarya</taxon>
        <taxon>Ascomycota</taxon>
        <taxon>Saccharomycotina</taxon>
        <taxon>Pichiomycetes</taxon>
        <taxon>Debaryomycetaceae</taxon>
        <taxon>Hyphopichia</taxon>
    </lineage>
</organism>
<dbReference type="STRING" id="984485.A0A1E4RII9"/>
<gene>
    <name evidence="8" type="ORF">HYPBUDRAFT_139437</name>
</gene>
<proteinExistence type="predicted"/>
<reference evidence="9" key="1">
    <citation type="submission" date="2016-05" db="EMBL/GenBank/DDBJ databases">
        <title>Comparative genomics of biotechnologically important yeasts.</title>
        <authorList>
            <consortium name="DOE Joint Genome Institute"/>
            <person name="Riley R."/>
            <person name="Haridas S."/>
            <person name="Wolfe K.H."/>
            <person name="Lopes M.R."/>
            <person name="Hittinger C.T."/>
            <person name="Goker M."/>
            <person name="Salamov A."/>
            <person name="Wisecaver J."/>
            <person name="Long T.M."/>
            <person name="Aerts A.L."/>
            <person name="Barry K."/>
            <person name="Choi C."/>
            <person name="Clum A."/>
            <person name="Coughlan A.Y."/>
            <person name="Deshpande S."/>
            <person name="Douglass A.P."/>
            <person name="Hanson S.J."/>
            <person name="Klenk H.-P."/>
            <person name="Labutti K."/>
            <person name="Lapidus A."/>
            <person name="Lindquist E."/>
            <person name="Lipzen A."/>
            <person name="Meier-Kolthoff J.P."/>
            <person name="Ohm R.A."/>
            <person name="Otillar R.P."/>
            <person name="Pangilinan J."/>
            <person name="Peng Y."/>
            <person name="Rokas A."/>
            <person name="Rosa C.A."/>
            <person name="Scheuner C."/>
            <person name="Sibirny A.A."/>
            <person name="Slot J.C."/>
            <person name="Stielow J.B."/>
            <person name="Sun H."/>
            <person name="Kurtzman C.P."/>
            <person name="Blackwell M."/>
            <person name="Grigoriev I.V."/>
            <person name="Jeffries T.W."/>
        </authorList>
    </citation>
    <scope>NUCLEOTIDE SEQUENCE [LARGE SCALE GENOMIC DNA]</scope>
    <source>
        <strain evidence="9">NRRL Y-1933</strain>
    </source>
</reference>
<evidence type="ECO:0000256" key="1">
    <source>
        <dbReference type="ARBA" id="ARBA00004123"/>
    </source>
</evidence>
<dbReference type="InterPro" id="IPR013907">
    <property type="entry name" value="Sds3"/>
</dbReference>
<dbReference type="RefSeq" id="XP_020076117.1">
    <property type="nucleotide sequence ID" value="XM_020219708.1"/>
</dbReference>
<dbReference type="AlphaFoldDB" id="A0A1E4RII9"/>
<protein>
    <recommendedName>
        <fullName evidence="10">Transcriptional regulatory protein SDS3</fullName>
    </recommendedName>
</protein>
<feature type="compositionally biased region" description="Polar residues" evidence="7">
    <location>
        <begin position="273"/>
        <end position="282"/>
    </location>
</feature>
<dbReference type="SMART" id="SM01401">
    <property type="entry name" value="Sds3"/>
    <property type="match status" value="1"/>
</dbReference>
<keyword evidence="4" id="KW-0804">Transcription</keyword>
<dbReference type="GeneID" id="30994258"/>
<accession>A0A1E4RII9</accession>
<keyword evidence="3" id="KW-0805">Transcription regulation</keyword>
<evidence type="ECO:0000256" key="4">
    <source>
        <dbReference type="ARBA" id="ARBA00023163"/>
    </source>
</evidence>
<dbReference type="OrthoDB" id="70376at2759"/>
<evidence type="ECO:0008006" key="10">
    <source>
        <dbReference type="Google" id="ProtNLM"/>
    </source>
</evidence>
<dbReference type="EMBL" id="KV454541">
    <property type="protein sequence ID" value="ODV67050.1"/>
    <property type="molecule type" value="Genomic_DNA"/>
</dbReference>
<evidence type="ECO:0000313" key="8">
    <source>
        <dbReference type="EMBL" id="ODV67050.1"/>
    </source>
</evidence>
<evidence type="ECO:0000313" key="9">
    <source>
        <dbReference type="Proteomes" id="UP000095085"/>
    </source>
</evidence>
<dbReference type="GO" id="GO:0005654">
    <property type="term" value="C:nucleoplasm"/>
    <property type="evidence" value="ECO:0007669"/>
    <property type="project" value="UniProtKB-ARBA"/>
</dbReference>
<keyword evidence="6" id="KW-0175">Coiled coil</keyword>
<keyword evidence="2" id="KW-0678">Repressor</keyword>
<feature type="coiled-coil region" evidence="6">
    <location>
        <begin position="114"/>
        <end position="141"/>
    </location>
</feature>
<feature type="region of interest" description="Disordered" evidence="7">
    <location>
        <begin position="250"/>
        <end position="283"/>
    </location>
</feature>
<feature type="region of interest" description="Disordered" evidence="7">
    <location>
        <begin position="314"/>
        <end position="344"/>
    </location>
</feature>
<dbReference type="PANTHER" id="PTHR21964">
    <property type="entry name" value="BREAST CANCER METASTASIS-SUPPRESSOR 1"/>
    <property type="match status" value="1"/>
</dbReference>
<comment type="subcellular location">
    <subcellularLocation>
        <location evidence="1">Nucleus</location>
    </subcellularLocation>
</comment>
<name>A0A1E4RII9_9ASCO</name>
<dbReference type="GO" id="GO:0010468">
    <property type="term" value="P:regulation of gene expression"/>
    <property type="evidence" value="ECO:0007669"/>
    <property type="project" value="UniProtKB-ARBA"/>
</dbReference>
<evidence type="ECO:0000256" key="7">
    <source>
        <dbReference type="SAM" id="MobiDB-lite"/>
    </source>
</evidence>
<dbReference type="Pfam" id="PF08598">
    <property type="entry name" value="Sds3"/>
    <property type="match status" value="1"/>
</dbReference>
<feature type="compositionally biased region" description="Gly residues" evidence="7">
    <location>
        <begin position="254"/>
        <end position="264"/>
    </location>
</feature>
<keyword evidence="5" id="KW-0539">Nucleus</keyword>
<keyword evidence="9" id="KW-1185">Reference proteome</keyword>